<dbReference type="GeneID" id="71989157"/>
<protein>
    <submittedName>
        <fullName evidence="1">Uncharacterized protein</fullName>
    </submittedName>
</protein>
<organism evidence="1 2">
    <name type="scientific">Passalora fulva</name>
    <name type="common">Tomato leaf mold</name>
    <name type="synonym">Cladosporium fulvum</name>
    <dbReference type="NCBI Taxonomy" id="5499"/>
    <lineage>
        <taxon>Eukaryota</taxon>
        <taxon>Fungi</taxon>
        <taxon>Dikarya</taxon>
        <taxon>Ascomycota</taxon>
        <taxon>Pezizomycotina</taxon>
        <taxon>Dothideomycetes</taxon>
        <taxon>Dothideomycetidae</taxon>
        <taxon>Mycosphaerellales</taxon>
        <taxon>Mycosphaerellaceae</taxon>
        <taxon>Fulvia</taxon>
    </lineage>
</organism>
<dbReference type="RefSeq" id="XP_047766004.1">
    <property type="nucleotide sequence ID" value="XM_047908427.1"/>
</dbReference>
<dbReference type="KEGG" id="ffu:CLAFUR5_09279"/>
<keyword evidence="2" id="KW-1185">Reference proteome</keyword>
<evidence type="ECO:0000313" key="1">
    <source>
        <dbReference type="EMBL" id="UJO21638.1"/>
    </source>
</evidence>
<accession>A0A9Q8UTA6</accession>
<dbReference type="EMBL" id="CP090171">
    <property type="protein sequence ID" value="UJO21638.1"/>
    <property type="molecule type" value="Genomic_DNA"/>
</dbReference>
<gene>
    <name evidence="1" type="ORF">CLAFUR5_09279</name>
</gene>
<reference evidence="1" key="1">
    <citation type="submission" date="2021-12" db="EMBL/GenBank/DDBJ databases">
        <authorList>
            <person name="Zaccaron A."/>
            <person name="Stergiopoulos I."/>
        </authorList>
    </citation>
    <scope>NUCLEOTIDE SEQUENCE</scope>
    <source>
        <strain evidence="1">Race5_Kim</strain>
    </source>
</reference>
<sequence>MTLDIGRSRILANQDIGEDFTHVYSEKIPIWIRKAQTISIDILLYHPTRDDVLATEFPHFANLFYALIASLMTGDLKTLHIDLDHLIGTRINDEDDDLPDNQLPANVILTILHPLTFLPNTVFLSTSPLHPKTGSPIFPKRTHHNGLSIDLLEFTNLKDDIRRLNARVISTGVAPGGIRVLGRIMWDIENRHEARARVMPDYKYFGKRIGKVRQMIGTPAVRRLIERAEEVEVYWGEGCCCGEEL</sequence>
<reference evidence="1" key="2">
    <citation type="journal article" date="2022" name="Microb. Genom.">
        <title>A chromosome-scale genome assembly of the tomato pathogen Cladosporium fulvum reveals a compartmentalized genome architecture and the presence of a dispensable chromosome.</title>
        <authorList>
            <person name="Zaccaron A.Z."/>
            <person name="Chen L.H."/>
            <person name="Samaras A."/>
            <person name="Stergiopoulos I."/>
        </authorList>
    </citation>
    <scope>NUCLEOTIDE SEQUENCE</scope>
    <source>
        <strain evidence="1">Race5_Kim</strain>
    </source>
</reference>
<dbReference type="Proteomes" id="UP000756132">
    <property type="component" value="Chromosome 9"/>
</dbReference>
<dbReference type="AlphaFoldDB" id="A0A9Q8UTA6"/>
<name>A0A9Q8UTA6_PASFU</name>
<evidence type="ECO:0000313" key="2">
    <source>
        <dbReference type="Proteomes" id="UP000756132"/>
    </source>
</evidence>
<proteinExistence type="predicted"/>